<dbReference type="FunFam" id="3.10.580.10:FF:000002">
    <property type="entry name" value="Magnesium/cobalt efflux protein CorC"/>
    <property type="match status" value="1"/>
</dbReference>
<dbReference type="InterPro" id="IPR002550">
    <property type="entry name" value="CNNM"/>
</dbReference>
<evidence type="ECO:0000313" key="12">
    <source>
        <dbReference type="EMBL" id="AXK60839.1"/>
    </source>
</evidence>
<sequence length="434" mass="49580">MEQYTQTLSVNVILFLLSLVTCALFSFLETSITALRLFKLKEIELATPKYKHLFQAFGKNPQHVLISILIAANLANVTCAVISQRLTDNLFQRFQVPDSISFILGILITTIMVSIFGEIVPKSIAQSLGTKTFTSTLWIVNIFYKVLGPIANQLNNISVYISKAMGAEDEQIISEKEIHFLINYIEENGLMDYEKTAMLQNIFIMTQTSVKEILIPKSEIISINVMDDIDTFIDKFSEYQFSRFPVYQDNPENIIGIVYLKDLLFALQKKRSMKLQELMRPIIFVPDNMKVNELLKEFKLQHIHMAMVLDEYGNTIGLVTLEDALEEIVGDIHDEHDANRDSAKIRVLKKDCEWSVDGTIDLDRLHPLLKISFPTQSAVTLGGFISEQMQHLPRKGEAITYKNFIFTIEKADHKRVLTVHIRAIDEENNSLSHN</sequence>
<protein>
    <recommendedName>
        <fullName evidence="14">HlyC/CorC family transporter</fullName>
    </recommendedName>
</protein>
<dbReference type="SUPFAM" id="SSF56176">
    <property type="entry name" value="FAD-binding/transporter-associated domain-like"/>
    <property type="match status" value="1"/>
</dbReference>
<dbReference type="InterPro" id="IPR044751">
    <property type="entry name" value="Ion_transp-like_CBS"/>
</dbReference>
<comment type="subcellular location">
    <subcellularLocation>
        <location evidence="1">Membrane</location>
        <topology evidence="1">Multi-pass membrane protein</topology>
    </subcellularLocation>
</comment>
<proteinExistence type="predicted"/>
<dbReference type="PANTHER" id="PTHR22777">
    <property type="entry name" value="HEMOLYSIN-RELATED"/>
    <property type="match status" value="1"/>
</dbReference>
<reference evidence="12 13" key="1">
    <citation type="submission" date="2017-12" db="EMBL/GenBank/DDBJ databases">
        <title>Chromulinavorax destructans is a abundant pathogen of dominant heterotrophic picoflagllates.</title>
        <authorList>
            <person name="Deeg C.M."/>
            <person name="Zimmer M."/>
            <person name="Suttle C.A."/>
        </authorList>
    </citation>
    <scope>NUCLEOTIDE SEQUENCE [LARGE SCALE GENOMIC DNA]</scope>
    <source>
        <strain evidence="12 13">SeV1</strain>
    </source>
</reference>
<evidence type="ECO:0000259" key="11">
    <source>
        <dbReference type="PROSITE" id="PS51846"/>
    </source>
</evidence>
<dbReference type="RefSeq" id="WP_115585854.1">
    <property type="nucleotide sequence ID" value="NZ_CP025544.1"/>
</dbReference>
<dbReference type="KEGG" id="cdes:C0J27_03785"/>
<accession>A0A345ZC22</accession>
<keyword evidence="5 7" id="KW-0129">CBS domain</keyword>
<dbReference type="Proteomes" id="UP000254834">
    <property type="component" value="Chromosome"/>
</dbReference>
<dbReference type="Pfam" id="PF01595">
    <property type="entry name" value="CNNM"/>
    <property type="match status" value="1"/>
</dbReference>
<dbReference type="InterPro" id="IPR005170">
    <property type="entry name" value="Transptr-assoc_dom"/>
</dbReference>
<dbReference type="AlphaFoldDB" id="A0A345ZC22"/>
<dbReference type="Pfam" id="PF00571">
    <property type="entry name" value="CBS"/>
    <property type="match status" value="2"/>
</dbReference>
<evidence type="ECO:0000256" key="8">
    <source>
        <dbReference type="PROSITE-ProRule" id="PRU01193"/>
    </source>
</evidence>
<dbReference type="SMART" id="SM00116">
    <property type="entry name" value="CBS"/>
    <property type="match status" value="2"/>
</dbReference>
<feature type="transmembrane region" description="Helical" evidence="9">
    <location>
        <begin position="64"/>
        <end position="87"/>
    </location>
</feature>
<feature type="transmembrane region" description="Helical" evidence="9">
    <location>
        <begin position="12"/>
        <end position="35"/>
    </location>
</feature>
<dbReference type="PROSITE" id="PS51371">
    <property type="entry name" value="CBS"/>
    <property type="match status" value="2"/>
</dbReference>
<keyword evidence="6 8" id="KW-0472">Membrane</keyword>
<feature type="domain" description="CBS" evidence="10">
    <location>
        <begin position="278"/>
        <end position="335"/>
    </location>
</feature>
<dbReference type="OrthoDB" id="9798188at2"/>
<evidence type="ECO:0000259" key="10">
    <source>
        <dbReference type="PROSITE" id="PS51371"/>
    </source>
</evidence>
<evidence type="ECO:0000256" key="3">
    <source>
        <dbReference type="ARBA" id="ARBA00022737"/>
    </source>
</evidence>
<dbReference type="InterPro" id="IPR036318">
    <property type="entry name" value="FAD-bd_PCMH-like_sf"/>
</dbReference>
<feature type="domain" description="CNNM transmembrane" evidence="11">
    <location>
        <begin position="4"/>
        <end position="195"/>
    </location>
</feature>
<evidence type="ECO:0000256" key="5">
    <source>
        <dbReference type="ARBA" id="ARBA00023122"/>
    </source>
</evidence>
<dbReference type="GO" id="GO:0005886">
    <property type="term" value="C:plasma membrane"/>
    <property type="evidence" value="ECO:0007669"/>
    <property type="project" value="TreeGrafter"/>
</dbReference>
<dbReference type="InterPro" id="IPR046342">
    <property type="entry name" value="CBS_dom_sf"/>
</dbReference>
<gene>
    <name evidence="12" type="ORF">C0J27_03785</name>
</gene>
<dbReference type="SMART" id="SM01091">
    <property type="entry name" value="CorC_HlyC"/>
    <property type="match status" value="1"/>
</dbReference>
<keyword evidence="2 8" id="KW-0812">Transmembrane</keyword>
<organism evidence="12 13">
    <name type="scientific">Candidatus Chromulinivorax destructor</name>
    <dbReference type="NCBI Taxonomy" id="2066483"/>
    <lineage>
        <taxon>Bacteria</taxon>
        <taxon>Candidatus Babelota</taxon>
        <taxon>Candidatus Babeliae</taxon>
        <taxon>Candidatus Babeliales</taxon>
        <taxon>Candidatus Chromulinivoraceae</taxon>
        <taxon>Candidatus Chromulinivorax</taxon>
    </lineage>
</organism>
<evidence type="ECO:0000256" key="4">
    <source>
        <dbReference type="ARBA" id="ARBA00022989"/>
    </source>
</evidence>
<dbReference type="GO" id="GO:0050660">
    <property type="term" value="F:flavin adenine dinucleotide binding"/>
    <property type="evidence" value="ECO:0007669"/>
    <property type="project" value="InterPro"/>
</dbReference>
<evidence type="ECO:0000256" key="7">
    <source>
        <dbReference type="PROSITE-ProRule" id="PRU00703"/>
    </source>
</evidence>
<dbReference type="Gene3D" id="3.10.580.10">
    <property type="entry name" value="CBS-domain"/>
    <property type="match status" value="1"/>
</dbReference>
<dbReference type="EMBL" id="CP025544">
    <property type="protein sequence ID" value="AXK60839.1"/>
    <property type="molecule type" value="Genomic_DNA"/>
</dbReference>
<name>A0A345ZC22_9BACT</name>
<dbReference type="PROSITE" id="PS51846">
    <property type="entry name" value="CNNM"/>
    <property type="match status" value="1"/>
</dbReference>
<keyword evidence="13" id="KW-1185">Reference proteome</keyword>
<evidence type="ECO:0000256" key="6">
    <source>
        <dbReference type="ARBA" id="ARBA00023136"/>
    </source>
</evidence>
<dbReference type="Pfam" id="PF03471">
    <property type="entry name" value="CorC_HlyC"/>
    <property type="match status" value="1"/>
</dbReference>
<evidence type="ECO:0000256" key="1">
    <source>
        <dbReference type="ARBA" id="ARBA00004141"/>
    </source>
</evidence>
<dbReference type="PANTHER" id="PTHR22777:SF17">
    <property type="entry name" value="UPF0053 PROTEIN SLL0260"/>
    <property type="match status" value="1"/>
</dbReference>
<evidence type="ECO:0000313" key="13">
    <source>
        <dbReference type="Proteomes" id="UP000254834"/>
    </source>
</evidence>
<evidence type="ECO:0008006" key="14">
    <source>
        <dbReference type="Google" id="ProtNLM"/>
    </source>
</evidence>
<feature type="transmembrane region" description="Helical" evidence="9">
    <location>
        <begin position="99"/>
        <end position="120"/>
    </location>
</feature>
<keyword evidence="3" id="KW-0677">Repeat</keyword>
<evidence type="ECO:0000256" key="2">
    <source>
        <dbReference type="ARBA" id="ARBA00022692"/>
    </source>
</evidence>
<dbReference type="CDD" id="cd04590">
    <property type="entry name" value="CBS_pair_CorC_HlyC_assoc"/>
    <property type="match status" value="1"/>
</dbReference>
<dbReference type="InterPro" id="IPR016169">
    <property type="entry name" value="FAD-bd_PCMH_sub2"/>
</dbReference>
<evidence type="ECO:0000256" key="9">
    <source>
        <dbReference type="SAM" id="Phobius"/>
    </source>
</evidence>
<feature type="domain" description="CBS" evidence="10">
    <location>
        <begin position="214"/>
        <end position="273"/>
    </location>
</feature>
<keyword evidence="4 8" id="KW-1133">Transmembrane helix</keyword>
<dbReference type="InterPro" id="IPR000644">
    <property type="entry name" value="CBS_dom"/>
</dbReference>
<dbReference type="SUPFAM" id="SSF54631">
    <property type="entry name" value="CBS-domain pair"/>
    <property type="match status" value="1"/>
</dbReference>
<dbReference type="Gene3D" id="3.30.465.10">
    <property type="match status" value="1"/>
</dbReference>